<proteinExistence type="predicted"/>
<accession>A0AA87TGQ2</accession>
<keyword evidence="7 9" id="KW-1133">Transmembrane helix</keyword>
<keyword evidence="4 9" id="KW-0812">Transmembrane</keyword>
<dbReference type="PROSITE" id="PS50893">
    <property type="entry name" value="ABC_TRANSPORTER_2"/>
    <property type="match status" value="1"/>
</dbReference>
<evidence type="ECO:0000256" key="1">
    <source>
        <dbReference type="ARBA" id="ARBA00004651"/>
    </source>
</evidence>
<dbReference type="GO" id="GO:0005524">
    <property type="term" value="F:ATP binding"/>
    <property type="evidence" value="ECO:0007669"/>
    <property type="project" value="UniProtKB-KW"/>
</dbReference>
<dbReference type="SUPFAM" id="SSF52540">
    <property type="entry name" value="P-loop containing nucleoside triphosphate hydrolases"/>
    <property type="match status" value="1"/>
</dbReference>
<feature type="domain" description="ABC transporter" evidence="10">
    <location>
        <begin position="330"/>
        <end position="563"/>
    </location>
</feature>
<dbReference type="GO" id="GO:0140359">
    <property type="term" value="F:ABC-type transporter activity"/>
    <property type="evidence" value="ECO:0007669"/>
    <property type="project" value="InterPro"/>
</dbReference>
<dbReference type="GO" id="GO:0034040">
    <property type="term" value="F:ATPase-coupled lipid transmembrane transporter activity"/>
    <property type="evidence" value="ECO:0007669"/>
    <property type="project" value="TreeGrafter"/>
</dbReference>
<dbReference type="PROSITE" id="PS50929">
    <property type="entry name" value="ABC_TM1F"/>
    <property type="match status" value="1"/>
</dbReference>
<evidence type="ECO:0000256" key="5">
    <source>
        <dbReference type="ARBA" id="ARBA00022741"/>
    </source>
</evidence>
<dbReference type="InterPro" id="IPR027417">
    <property type="entry name" value="P-loop_NTPase"/>
</dbReference>
<dbReference type="PROSITE" id="PS00211">
    <property type="entry name" value="ABC_TRANSPORTER_1"/>
    <property type="match status" value="1"/>
</dbReference>
<evidence type="ECO:0000256" key="7">
    <source>
        <dbReference type="ARBA" id="ARBA00022989"/>
    </source>
</evidence>
<evidence type="ECO:0000256" key="4">
    <source>
        <dbReference type="ARBA" id="ARBA00022692"/>
    </source>
</evidence>
<dbReference type="InterPro" id="IPR039421">
    <property type="entry name" value="Type_1_exporter"/>
</dbReference>
<feature type="transmembrane region" description="Helical" evidence="9">
    <location>
        <begin position="156"/>
        <end position="176"/>
    </location>
</feature>
<feature type="transmembrane region" description="Helical" evidence="9">
    <location>
        <begin position="12"/>
        <end position="33"/>
    </location>
</feature>
<keyword evidence="3" id="KW-1003">Cell membrane</keyword>
<dbReference type="Pfam" id="PF00664">
    <property type="entry name" value="ABC_membrane"/>
    <property type="match status" value="1"/>
</dbReference>
<feature type="transmembrane region" description="Helical" evidence="9">
    <location>
        <begin position="53"/>
        <end position="76"/>
    </location>
</feature>
<dbReference type="RefSeq" id="WP_016523039.1">
    <property type="nucleotide sequence ID" value="NZ_KE332517.1"/>
</dbReference>
<dbReference type="SUPFAM" id="SSF90123">
    <property type="entry name" value="ABC transporter transmembrane region"/>
    <property type="match status" value="1"/>
</dbReference>
<feature type="domain" description="ABC transmembrane type-1" evidence="11">
    <location>
        <begin position="16"/>
        <end position="296"/>
    </location>
</feature>
<dbReference type="GO" id="GO:0016887">
    <property type="term" value="F:ATP hydrolysis activity"/>
    <property type="evidence" value="ECO:0007669"/>
    <property type="project" value="InterPro"/>
</dbReference>
<comment type="subcellular location">
    <subcellularLocation>
        <location evidence="1">Cell membrane</location>
        <topology evidence="1">Multi-pass membrane protein</topology>
    </subcellularLocation>
</comment>
<dbReference type="InterPro" id="IPR003439">
    <property type="entry name" value="ABC_transporter-like_ATP-bd"/>
</dbReference>
<sequence length="581" mass="64949">MRFKDFVKEHIPVYSVSVALAIASVFFGLLPYYAVYRLLLHIVQGGNGRTVLWYALLILLSLALEILMHCLSTALSHKTAFSILKKVRLSITEKMMRMPLGYMQAKGSGYFHSLLIDSLEHLEYPLAHAIPETTSNVLLPVSVIALLFSFDWRMGLSVLIPATLTLLFYLPMYIGIMNEFADTYYTMLENMNGRVIEYIRGNKEIKIFGREDAALSQYETSIDKYKTATLRLYNRMYVAASPSIVLLSSLLASVLSVGGFLYCTDSLSAQLYLFSVLVSVGIGTSLLKFTEFMDNFYYIKNGERLINEVLSAPELQEPDTAAGEIPNNEIALHHVSFAYDDVHVLHDISLVFPEKTKTAIVGHSGSGKTTVANLIARFWDVQEGSITIGGVAYRDLSLDQLMQRVNYVTQDTFLFNMTIMENIRLGKPDASDEEVIEAAKKAYCHEFIIAFENGYNTSAGDDGAKLSGGQRQRIIIARALLRNAPILILDEATAYADMENQHKIQKSLEELCKDKTLIVIVHRLSTVTGCDQIIVMNNGTVAATGTHGELLKQSPLYAKLWSTQVQSRNWKLERVMGESVC</sequence>
<evidence type="ECO:0000313" key="13">
    <source>
        <dbReference type="Proteomes" id="UP000014634"/>
    </source>
</evidence>
<feature type="transmembrane region" description="Helical" evidence="9">
    <location>
        <begin position="267"/>
        <end position="287"/>
    </location>
</feature>
<evidence type="ECO:0000256" key="6">
    <source>
        <dbReference type="ARBA" id="ARBA00022840"/>
    </source>
</evidence>
<dbReference type="SMART" id="SM00382">
    <property type="entry name" value="AAA"/>
    <property type="match status" value="1"/>
</dbReference>
<comment type="caution">
    <text evidence="12">The sequence shown here is derived from an EMBL/GenBank/DDBJ whole genome shotgun (WGS) entry which is preliminary data.</text>
</comment>
<dbReference type="GO" id="GO:0005886">
    <property type="term" value="C:plasma membrane"/>
    <property type="evidence" value="ECO:0007669"/>
    <property type="project" value="UniProtKB-SubCell"/>
</dbReference>
<dbReference type="InterPro" id="IPR011527">
    <property type="entry name" value="ABC1_TM_dom"/>
</dbReference>
<evidence type="ECO:0000313" key="12">
    <source>
        <dbReference type="EMBL" id="EPF29083.1"/>
    </source>
</evidence>
<dbReference type="Gene3D" id="1.20.1560.10">
    <property type="entry name" value="ABC transporter type 1, transmembrane domain"/>
    <property type="match status" value="1"/>
</dbReference>
<evidence type="ECO:0000256" key="9">
    <source>
        <dbReference type="SAM" id="Phobius"/>
    </source>
</evidence>
<dbReference type="InterPro" id="IPR017871">
    <property type="entry name" value="ABC_transporter-like_CS"/>
</dbReference>
<dbReference type="EMBL" id="ATFE01000007">
    <property type="protein sequence ID" value="EPF29083.1"/>
    <property type="molecule type" value="Genomic_DNA"/>
</dbReference>
<dbReference type="PANTHER" id="PTHR24221:SF397">
    <property type="entry name" value="ABC TRANSPORTER, ATP-BINDING TRANSMEMBRANE PROTEIN"/>
    <property type="match status" value="1"/>
</dbReference>
<reference evidence="12 13" key="1">
    <citation type="submission" date="2013-04" db="EMBL/GenBank/DDBJ databases">
        <title>The Genome Sequence of Treponema medium ATCC 700293.</title>
        <authorList>
            <consortium name="The Broad Institute Genomics Platform"/>
            <person name="Earl A."/>
            <person name="Ward D."/>
            <person name="Feldgarden M."/>
            <person name="Gevers D."/>
            <person name="Leonetti C."/>
            <person name="Blanton J.M."/>
            <person name="Dewhirst F.E."/>
            <person name="Izard J."/>
            <person name="Walker B."/>
            <person name="Young S."/>
            <person name="Zeng Q."/>
            <person name="Gargeya S."/>
            <person name="Fitzgerald M."/>
            <person name="Haas B."/>
            <person name="Abouelleil A."/>
            <person name="Allen A.W."/>
            <person name="Alvarado L."/>
            <person name="Arachchi H.M."/>
            <person name="Berlin A.M."/>
            <person name="Chapman S.B."/>
            <person name="Gainer-Dewar J."/>
            <person name="Goldberg J."/>
            <person name="Griggs A."/>
            <person name="Gujja S."/>
            <person name="Hansen M."/>
            <person name="Howarth C."/>
            <person name="Imamovic A."/>
            <person name="Ireland A."/>
            <person name="Larimer J."/>
            <person name="McCowan C."/>
            <person name="Murphy C."/>
            <person name="Pearson M."/>
            <person name="Poon T.W."/>
            <person name="Priest M."/>
            <person name="Roberts A."/>
            <person name="Saif S."/>
            <person name="Shea T."/>
            <person name="Sisk P."/>
            <person name="Sykes S."/>
            <person name="Wortman J."/>
            <person name="Nusbaum C."/>
            <person name="Birren B."/>
        </authorList>
    </citation>
    <scope>NUCLEOTIDE SEQUENCE [LARGE SCALE GENOMIC DNA]</scope>
    <source>
        <strain evidence="12 13">ATCC 700293</strain>
    </source>
</reference>
<evidence type="ECO:0000256" key="2">
    <source>
        <dbReference type="ARBA" id="ARBA00022448"/>
    </source>
</evidence>
<name>A0AA87TGQ2_TREMD</name>
<evidence type="ECO:0000259" key="10">
    <source>
        <dbReference type="PROSITE" id="PS50893"/>
    </source>
</evidence>
<evidence type="ECO:0000256" key="3">
    <source>
        <dbReference type="ARBA" id="ARBA00022475"/>
    </source>
</evidence>
<dbReference type="PANTHER" id="PTHR24221">
    <property type="entry name" value="ATP-BINDING CASSETTE SUB-FAMILY B"/>
    <property type="match status" value="1"/>
</dbReference>
<dbReference type="InterPro" id="IPR003593">
    <property type="entry name" value="AAA+_ATPase"/>
</dbReference>
<feature type="transmembrane region" description="Helical" evidence="9">
    <location>
        <begin position="236"/>
        <end position="261"/>
    </location>
</feature>
<keyword evidence="2" id="KW-0813">Transport</keyword>
<dbReference type="Proteomes" id="UP000014634">
    <property type="component" value="Unassembled WGS sequence"/>
</dbReference>
<organism evidence="12 13">
    <name type="scientific">Treponema medium ATCC 700293</name>
    <dbReference type="NCBI Taxonomy" id="1125700"/>
    <lineage>
        <taxon>Bacteria</taxon>
        <taxon>Pseudomonadati</taxon>
        <taxon>Spirochaetota</taxon>
        <taxon>Spirochaetia</taxon>
        <taxon>Spirochaetales</taxon>
        <taxon>Treponemataceae</taxon>
        <taxon>Treponema</taxon>
    </lineage>
</organism>
<dbReference type="InterPro" id="IPR036640">
    <property type="entry name" value="ABC1_TM_sf"/>
</dbReference>
<evidence type="ECO:0000259" key="11">
    <source>
        <dbReference type="PROSITE" id="PS50929"/>
    </source>
</evidence>
<evidence type="ECO:0008006" key="14">
    <source>
        <dbReference type="Google" id="ProtNLM"/>
    </source>
</evidence>
<dbReference type="Pfam" id="PF00005">
    <property type="entry name" value="ABC_tran"/>
    <property type="match status" value="1"/>
</dbReference>
<dbReference type="FunFam" id="3.40.50.300:FF:000221">
    <property type="entry name" value="Multidrug ABC transporter ATP-binding protein"/>
    <property type="match status" value="1"/>
</dbReference>
<dbReference type="AlphaFoldDB" id="A0AA87TGQ2"/>
<protein>
    <recommendedName>
        <fullName evidence="14">ABC transporter ATP-binding protein</fullName>
    </recommendedName>
</protein>
<keyword evidence="8 9" id="KW-0472">Membrane</keyword>
<keyword evidence="5" id="KW-0547">Nucleotide-binding</keyword>
<keyword evidence="6" id="KW-0067">ATP-binding</keyword>
<evidence type="ECO:0000256" key="8">
    <source>
        <dbReference type="ARBA" id="ARBA00023136"/>
    </source>
</evidence>
<dbReference type="Gene3D" id="3.40.50.300">
    <property type="entry name" value="P-loop containing nucleotide triphosphate hydrolases"/>
    <property type="match status" value="1"/>
</dbReference>
<gene>
    <name evidence="12" type="ORF">HMPREF9195_01080</name>
</gene>